<dbReference type="InterPro" id="IPR040039">
    <property type="entry name" value="PIGX"/>
</dbReference>
<feature type="non-terminal residue" evidence="11">
    <location>
        <position position="1"/>
    </location>
</feature>
<dbReference type="Pfam" id="PF08320">
    <property type="entry name" value="PIG-X"/>
    <property type="match status" value="1"/>
</dbReference>
<evidence type="ECO:0000256" key="10">
    <source>
        <dbReference type="RuleBase" id="RU366056"/>
    </source>
</evidence>
<comment type="function">
    <text evidence="10">Stabilizing subunit of the glycosylphosphatidylinositol-mannosyltransferase I complex which catalyzes the transfer of the first mannose, via an alpha-1,4 bond from a dolichol-phosphate-mannose (Dol-P-Man) to the glucosaminyl acyl phosphatidylinositol (GlcN-(acyl)PI) intermediate to generate alpha-D-Man-(1-&gt;4)-alpha-D-GlcN-(1-&gt;6)-(1-radyl,2-acyl-sn-glycero-3-phospho)-2-acyl-inositol and participates in the sixth step of the glycosylphosphatidylinositol-anchor biosynthesis. Probably acts by stabilizing the mannosyltransferase PIGM.</text>
</comment>
<reference evidence="11" key="1">
    <citation type="submission" date="2023-06" db="EMBL/GenBank/DDBJ databases">
        <authorList>
            <person name="Delattre M."/>
        </authorList>
    </citation>
    <scope>NUCLEOTIDE SEQUENCE</scope>
    <source>
        <strain evidence="11">AF72</strain>
    </source>
</reference>
<evidence type="ECO:0000313" key="12">
    <source>
        <dbReference type="Proteomes" id="UP001177023"/>
    </source>
</evidence>
<keyword evidence="6 10" id="KW-0256">Endoplasmic reticulum</keyword>
<dbReference type="AlphaFoldDB" id="A0AA36D756"/>
<keyword evidence="4 10" id="KW-0337">GPI-anchor biosynthesis</keyword>
<evidence type="ECO:0000256" key="3">
    <source>
        <dbReference type="ARBA" id="ARBA00010345"/>
    </source>
</evidence>
<comment type="subcellular location">
    <subcellularLocation>
        <location evidence="1 10">Endoplasmic reticulum membrane</location>
        <topology evidence="1 10">Single-pass membrane protein</topology>
    </subcellularLocation>
</comment>
<evidence type="ECO:0000256" key="8">
    <source>
        <dbReference type="ARBA" id="ARBA00023136"/>
    </source>
</evidence>
<evidence type="ECO:0000256" key="1">
    <source>
        <dbReference type="ARBA" id="ARBA00004389"/>
    </source>
</evidence>
<dbReference type="InterPro" id="IPR013233">
    <property type="entry name" value="PIG-X/PBN1"/>
</dbReference>
<evidence type="ECO:0000313" key="11">
    <source>
        <dbReference type="EMBL" id="CAJ0581981.1"/>
    </source>
</evidence>
<evidence type="ECO:0000256" key="7">
    <source>
        <dbReference type="ARBA" id="ARBA00022989"/>
    </source>
</evidence>
<keyword evidence="5" id="KW-0812">Transmembrane</keyword>
<evidence type="ECO:0000256" key="6">
    <source>
        <dbReference type="ARBA" id="ARBA00022824"/>
    </source>
</evidence>
<keyword evidence="12" id="KW-1185">Reference proteome</keyword>
<evidence type="ECO:0000256" key="2">
    <source>
        <dbReference type="ARBA" id="ARBA00004687"/>
    </source>
</evidence>
<organism evidence="11 12">
    <name type="scientific">Mesorhabditis spiculigera</name>
    <dbReference type="NCBI Taxonomy" id="96644"/>
    <lineage>
        <taxon>Eukaryota</taxon>
        <taxon>Metazoa</taxon>
        <taxon>Ecdysozoa</taxon>
        <taxon>Nematoda</taxon>
        <taxon>Chromadorea</taxon>
        <taxon>Rhabditida</taxon>
        <taxon>Rhabditina</taxon>
        <taxon>Rhabditomorpha</taxon>
        <taxon>Rhabditoidea</taxon>
        <taxon>Rhabditidae</taxon>
        <taxon>Mesorhabditinae</taxon>
        <taxon>Mesorhabditis</taxon>
    </lineage>
</organism>
<comment type="similarity">
    <text evidence="3 10">Belongs to the PIGX family.</text>
</comment>
<gene>
    <name evidence="11" type="ORF">MSPICULIGERA_LOCUS20128</name>
</gene>
<dbReference type="EMBL" id="CATQJA010002664">
    <property type="protein sequence ID" value="CAJ0581981.1"/>
    <property type="molecule type" value="Genomic_DNA"/>
</dbReference>
<evidence type="ECO:0000256" key="4">
    <source>
        <dbReference type="ARBA" id="ARBA00022502"/>
    </source>
</evidence>
<sequence length="221" mass="24957">MFRLLLIPLCCATIISARQCRFLAEIQGSECRTEVIGPGMHPQLKIEAKITNLQRFTACKLLYEVTIPRGAFLDPDSLNSSVPQHIVHAPRRFDVEAIAEHSEPMTVHFLARRDFRKTFVLEDSIRIPLHLRYHVSNFGGQPVSVSIKQPKILIDCAEDFEANGFAECTAELKHIDGVPRRSPRWLEVPPIKRNSPIVIKLNVGNKMPPSDRSIANITKDC</sequence>
<feature type="chain" id="PRO_5041489197" description="Phosphatidylinositol-glycan biosynthesis class X protein" evidence="10">
    <location>
        <begin position="18"/>
        <end position="221"/>
    </location>
</feature>
<comment type="caution">
    <text evidence="11">The sequence shown here is derived from an EMBL/GenBank/DDBJ whole genome shotgun (WGS) entry which is preliminary data.</text>
</comment>
<proteinExistence type="inferred from homology"/>
<evidence type="ECO:0000256" key="9">
    <source>
        <dbReference type="ARBA" id="ARBA00023180"/>
    </source>
</evidence>
<dbReference type="GO" id="GO:0006506">
    <property type="term" value="P:GPI anchor biosynthetic process"/>
    <property type="evidence" value="ECO:0007669"/>
    <property type="project" value="UniProtKB-KW"/>
</dbReference>
<keyword evidence="10" id="KW-0732">Signal</keyword>
<protein>
    <recommendedName>
        <fullName evidence="10">Phosphatidylinositol-glycan biosynthesis class X protein</fullName>
    </recommendedName>
</protein>
<comment type="pathway">
    <text evidence="2 10">Glycolipid biosynthesis; glycosylphosphatidylinositol-anchor biosynthesis.</text>
</comment>
<keyword evidence="7" id="KW-1133">Transmembrane helix</keyword>
<accession>A0AA36D756</accession>
<dbReference type="PANTHER" id="PTHR28650">
    <property type="entry name" value="PHOSPHATIDYLINOSITOL-GLYCAN BIOSYNTHESIS CLASS X PROTEIN"/>
    <property type="match status" value="1"/>
</dbReference>
<keyword evidence="8" id="KW-0472">Membrane</keyword>
<dbReference type="PANTHER" id="PTHR28650:SF1">
    <property type="entry name" value="PHOSPHATIDYLINOSITOL-GLYCAN BIOSYNTHESIS CLASS X PROTEIN"/>
    <property type="match status" value="1"/>
</dbReference>
<evidence type="ECO:0000256" key="5">
    <source>
        <dbReference type="ARBA" id="ARBA00022692"/>
    </source>
</evidence>
<keyword evidence="9" id="KW-0325">Glycoprotein</keyword>
<dbReference type="Proteomes" id="UP001177023">
    <property type="component" value="Unassembled WGS sequence"/>
</dbReference>
<name>A0AA36D756_9BILA</name>
<feature type="signal peptide" evidence="10">
    <location>
        <begin position="1"/>
        <end position="17"/>
    </location>
</feature>
<dbReference type="GO" id="GO:0005789">
    <property type="term" value="C:endoplasmic reticulum membrane"/>
    <property type="evidence" value="ECO:0007669"/>
    <property type="project" value="UniProtKB-SubCell"/>
</dbReference>